<proteinExistence type="predicted"/>
<gene>
    <name evidence="1" type="ORF">FGO68_gene16928</name>
</gene>
<name>A0A8J8NZE4_HALGN</name>
<reference evidence="1" key="1">
    <citation type="submission" date="2019-06" db="EMBL/GenBank/DDBJ databases">
        <authorList>
            <person name="Zheng W."/>
        </authorList>
    </citation>
    <scope>NUCLEOTIDE SEQUENCE</scope>
    <source>
        <strain evidence="1">QDHG01</strain>
    </source>
</reference>
<dbReference type="Proteomes" id="UP000785679">
    <property type="component" value="Unassembled WGS sequence"/>
</dbReference>
<sequence length="78" mass="9171">MYYNESFQQSHQVSYSKCLSSNIGFNTESCIRNSSHCTYLMFEYLPRIIPLLFLRNNTYGCSFGPSDQEYSLLQDIYL</sequence>
<dbReference type="AlphaFoldDB" id="A0A8J8NZE4"/>
<accession>A0A8J8NZE4</accession>
<evidence type="ECO:0000313" key="2">
    <source>
        <dbReference type="Proteomes" id="UP000785679"/>
    </source>
</evidence>
<organism evidence="1 2">
    <name type="scientific">Halteria grandinella</name>
    <dbReference type="NCBI Taxonomy" id="5974"/>
    <lineage>
        <taxon>Eukaryota</taxon>
        <taxon>Sar</taxon>
        <taxon>Alveolata</taxon>
        <taxon>Ciliophora</taxon>
        <taxon>Intramacronucleata</taxon>
        <taxon>Spirotrichea</taxon>
        <taxon>Stichotrichia</taxon>
        <taxon>Sporadotrichida</taxon>
        <taxon>Halteriidae</taxon>
        <taxon>Halteria</taxon>
    </lineage>
</organism>
<keyword evidence="2" id="KW-1185">Reference proteome</keyword>
<protein>
    <submittedName>
        <fullName evidence="1">Uncharacterized protein</fullName>
    </submittedName>
</protein>
<dbReference type="EMBL" id="RRYP01003168">
    <property type="protein sequence ID" value="TNV84073.1"/>
    <property type="molecule type" value="Genomic_DNA"/>
</dbReference>
<comment type="caution">
    <text evidence="1">The sequence shown here is derived from an EMBL/GenBank/DDBJ whole genome shotgun (WGS) entry which is preliminary data.</text>
</comment>
<evidence type="ECO:0000313" key="1">
    <source>
        <dbReference type="EMBL" id="TNV84073.1"/>
    </source>
</evidence>